<dbReference type="InterPro" id="IPR011990">
    <property type="entry name" value="TPR-like_helical_dom_sf"/>
</dbReference>
<feature type="domain" description="SusD-like N-terminal" evidence="7">
    <location>
        <begin position="23"/>
        <end position="226"/>
    </location>
</feature>
<dbReference type="AlphaFoldDB" id="E7RN49"/>
<dbReference type="Pfam" id="PF14322">
    <property type="entry name" value="SusD-like_3"/>
    <property type="match status" value="1"/>
</dbReference>
<organism evidence="8 9">
    <name type="scientific">Hoylesella oralis ATCC 33269</name>
    <dbReference type="NCBI Taxonomy" id="873533"/>
    <lineage>
        <taxon>Bacteria</taxon>
        <taxon>Pseudomonadati</taxon>
        <taxon>Bacteroidota</taxon>
        <taxon>Bacteroidia</taxon>
        <taxon>Bacteroidales</taxon>
        <taxon>Prevotellaceae</taxon>
        <taxon>Hoylesella</taxon>
    </lineage>
</organism>
<sequence>MIMKIFYTVLGVTCFIFLISCNDFLDKEVLANATDKTYYDTQYKMQSALDAVYDVLQSDQFNETEWRFGEAMSDNVFGTDEGLSSQMGQLVNFRFNTSNTWILSRWNINYKGIHRANQVIHNINRVRISTNDYSAYQTIRYIYGQAKFLRAFYYFNLVKTFGGVPIRPEEESVEALVVPRSTKEECYAYIEKDLREAAIMLPVVYSNVTEYGKATRGAAVALLMKVLMYEAKPGITSDKWEQIVELGKYFVDGAQMTYAQMVRNENSEGWESLRERLWFKPKRLIDAGATGEYESPDDQLTALNNAYSLAYQDYYGQSLHNGDKWSYLFQFYTDGEFCKGSIFEVVFKESADGSVGDANEGAGLEFFDVGNVKMYMTDKLLSDIFNTDVRKDYTIHHQGTTFDGEIWQGGEGRYVSLKWYTPKKDKPKYAGDNGKNRRILRFADVVLMYAEALNECGDREVALANLNKCKSQVNTINGSTKLYVAGGYGFLRDQIWQERRMEFAFEWDRFFDIIRQGRAVSIFRTFAGYTATRRGAYFREKVNEIFPIPQTEIDISNGVVEQNPGY</sequence>
<evidence type="ECO:0000313" key="9">
    <source>
        <dbReference type="Proteomes" id="UP000005580"/>
    </source>
</evidence>
<comment type="subcellular location">
    <subcellularLocation>
        <location evidence="1">Cell outer membrane</location>
    </subcellularLocation>
</comment>
<dbReference type="SUPFAM" id="SSF48452">
    <property type="entry name" value="TPR-like"/>
    <property type="match status" value="1"/>
</dbReference>
<dbReference type="EMBL" id="AEPE02000002">
    <property type="protein sequence ID" value="EFZ38180.1"/>
    <property type="molecule type" value="Genomic_DNA"/>
</dbReference>
<dbReference type="HOGENOM" id="CLU_015553_1_3_10"/>
<protein>
    <submittedName>
        <fullName evidence="8">SusD family protein</fullName>
    </submittedName>
</protein>
<dbReference type="GO" id="GO:0009279">
    <property type="term" value="C:cell outer membrane"/>
    <property type="evidence" value="ECO:0007669"/>
    <property type="project" value="UniProtKB-SubCell"/>
</dbReference>
<dbReference type="Pfam" id="PF07980">
    <property type="entry name" value="SusD_RagB"/>
    <property type="match status" value="1"/>
</dbReference>
<keyword evidence="4" id="KW-0472">Membrane</keyword>
<keyword evidence="5" id="KW-0998">Cell outer membrane</keyword>
<dbReference type="STRING" id="28134.SAMN05444288_0325"/>
<evidence type="ECO:0000256" key="4">
    <source>
        <dbReference type="ARBA" id="ARBA00023136"/>
    </source>
</evidence>
<dbReference type="Proteomes" id="UP000005580">
    <property type="component" value="Unassembled WGS sequence"/>
</dbReference>
<dbReference type="Gene3D" id="1.25.40.390">
    <property type="match status" value="1"/>
</dbReference>
<dbReference type="PROSITE" id="PS51257">
    <property type="entry name" value="PROKAR_LIPOPROTEIN"/>
    <property type="match status" value="1"/>
</dbReference>
<evidence type="ECO:0000256" key="2">
    <source>
        <dbReference type="ARBA" id="ARBA00006275"/>
    </source>
</evidence>
<evidence type="ECO:0000259" key="6">
    <source>
        <dbReference type="Pfam" id="PF07980"/>
    </source>
</evidence>
<evidence type="ECO:0000256" key="5">
    <source>
        <dbReference type="ARBA" id="ARBA00023237"/>
    </source>
</evidence>
<comment type="similarity">
    <text evidence="2">Belongs to the SusD family.</text>
</comment>
<reference evidence="8" key="1">
    <citation type="submission" date="2011-01" db="EMBL/GenBank/DDBJ databases">
        <authorList>
            <person name="Muzny D."/>
            <person name="Qin X."/>
            <person name="Buhay C."/>
            <person name="Dugan-Rocha S."/>
            <person name="Ding Y."/>
            <person name="Chen G."/>
            <person name="Hawes A."/>
            <person name="Holder M."/>
            <person name="Jhangiani S."/>
            <person name="Johnson A."/>
            <person name="Khan Z."/>
            <person name="Li Z."/>
            <person name="Liu W."/>
            <person name="Liu X."/>
            <person name="Perez L."/>
            <person name="Shen H."/>
            <person name="Wang Q."/>
            <person name="Watt J."/>
            <person name="Xi L."/>
            <person name="Xin Y."/>
            <person name="Zhou J."/>
            <person name="Deng J."/>
            <person name="Jiang H."/>
            <person name="Liu Y."/>
            <person name="Qu J."/>
            <person name="Song X.-Z."/>
            <person name="Zhang L."/>
            <person name="Villasana D."/>
            <person name="Johnson A."/>
            <person name="Liu J."/>
            <person name="Liyanage D."/>
            <person name="Lorensuhewa L."/>
            <person name="Robinson T."/>
            <person name="Song A."/>
            <person name="Song B.-B."/>
            <person name="Dinh H."/>
            <person name="Thornton R."/>
            <person name="Coyle M."/>
            <person name="Francisco L."/>
            <person name="Jackson L."/>
            <person name="Javaid M."/>
            <person name="Korchina V."/>
            <person name="Kovar C."/>
            <person name="Mata R."/>
            <person name="Mathew T."/>
            <person name="Ngo R."/>
            <person name="Nguyen L."/>
            <person name="Nguyen N."/>
            <person name="Okwuonu G."/>
            <person name="Ongeri F."/>
            <person name="Pham C."/>
            <person name="Simmons D."/>
            <person name="Wilczek-Boney K."/>
            <person name="Hale W."/>
            <person name="Jakkamsetti A."/>
            <person name="Pham P."/>
            <person name="Ruth R."/>
            <person name="San Lucas F."/>
            <person name="Warren J."/>
            <person name="Zhang J."/>
            <person name="Zhao Z."/>
            <person name="Zhou C."/>
            <person name="Zhu D."/>
            <person name="Lee S."/>
            <person name="Bess C."/>
            <person name="Blankenburg K."/>
            <person name="Forbes L."/>
            <person name="Fu Q."/>
            <person name="Gubbala S."/>
            <person name="Hirani K."/>
            <person name="Jayaseelan J.C."/>
            <person name="Lara F."/>
            <person name="Munidasa M."/>
            <person name="Palculict T."/>
            <person name="Patil S."/>
            <person name="Pu L.-L."/>
            <person name="Saada N."/>
            <person name="Tang L."/>
            <person name="Weissenberger G."/>
            <person name="Zhu Y."/>
            <person name="Hemphill L."/>
            <person name="Shang Y."/>
            <person name="Youmans B."/>
            <person name="Ayvaz T."/>
            <person name="Ross M."/>
            <person name="Santibanez J."/>
            <person name="Aqrawi P."/>
            <person name="Gross S."/>
            <person name="Joshi V."/>
            <person name="Fowler G."/>
            <person name="Nazareth L."/>
            <person name="Reid J."/>
            <person name="Worley K."/>
            <person name="Petrosino J."/>
            <person name="Highlander S."/>
            <person name="Gibbs R."/>
        </authorList>
    </citation>
    <scope>NUCLEOTIDE SEQUENCE [LARGE SCALE GENOMIC DNA]</scope>
    <source>
        <strain evidence="8">ATCC 33269</strain>
    </source>
</reference>
<proteinExistence type="inferred from homology"/>
<evidence type="ECO:0000313" key="8">
    <source>
        <dbReference type="EMBL" id="EFZ38180.1"/>
    </source>
</evidence>
<feature type="domain" description="RagB/SusD" evidence="6">
    <location>
        <begin position="391"/>
        <end position="566"/>
    </location>
</feature>
<accession>E7RN49</accession>
<name>E7RN49_9BACT</name>
<keyword evidence="9" id="KW-1185">Reference proteome</keyword>
<evidence type="ECO:0000259" key="7">
    <source>
        <dbReference type="Pfam" id="PF14322"/>
    </source>
</evidence>
<evidence type="ECO:0000256" key="3">
    <source>
        <dbReference type="ARBA" id="ARBA00022729"/>
    </source>
</evidence>
<gene>
    <name evidence="8" type="ORF">HMPREF0663_10549</name>
</gene>
<keyword evidence="3" id="KW-0732">Signal</keyword>
<comment type="caution">
    <text evidence="8">The sequence shown here is derived from an EMBL/GenBank/DDBJ whole genome shotgun (WGS) entry which is preliminary data.</text>
</comment>
<dbReference type="InterPro" id="IPR012944">
    <property type="entry name" value="SusD_RagB_dom"/>
</dbReference>
<dbReference type="InterPro" id="IPR033985">
    <property type="entry name" value="SusD-like_N"/>
</dbReference>
<evidence type="ECO:0000256" key="1">
    <source>
        <dbReference type="ARBA" id="ARBA00004442"/>
    </source>
</evidence>
<dbReference type="eggNOG" id="COG3637">
    <property type="taxonomic scope" value="Bacteria"/>
</dbReference>